<feature type="compositionally biased region" description="Pro residues" evidence="2">
    <location>
        <begin position="430"/>
        <end position="443"/>
    </location>
</feature>
<feature type="domain" description="Transposase-associated" evidence="3">
    <location>
        <begin position="3"/>
        <end position="75"/>
    </location>
</feature>
<proteinExistence type="predicted"/>
<gene>
    <name evidence="4" type="ORF">VFH_I280200</name>
</gene>
<evidence type="ECO:0000259" key="3">
    <source>
        <dbReference type="Pfam" id="PF13963"/>
    </source>
</evidence>
<organism evidence="4 5">
    <name type="scientific">Vicia faba</name>
    <name type="common">Broad bean</name>
    <name type="synonym">Faba vulgaris</name>
    <dbReference type="NCBI Taxonomy" id="3906"/>
    <lineage>
        <taxon>Eukaryota</taxon>
        <taxon>Viridiplantae</taxon>
        <taxon>Streptophyta</taxon>
        <taxon>Embryophyta</taxon>
        <taxon>Tracheophyta</taxon>
        <taxon>Spermatophyta</taxon>
        <taxon>Magnoliopsida</taxon>
        <taxon>eudicotyledons</taxon>
        <taxon>Gunneridae</taxon>
        <taxon>Pentapetalae</taxon>
        <taxon>rosids</taxon>
        <taxon>fabids</taxon>
        <taxon>Fabales</taxon>
        <taxon>Fabaceae</taxon>
        <taxon>Papilionoideae</taxon>
        <taxon>50 kb inversion clade</taxon>
        <taxon>NPAAA clade</taxon>
        <taxon>Hologalegina</taxon>
        <taxon>IRL clade</taxon>
        <taxon>Fabeae</taxon>
        <taxon>Vicia</taxon>
    </lineage>
</organism>
<protein>
    <recommendedName>
        <fullName evidence="3">Transposase-associated domain-containing protein</fullName>
    </recommendedName>
</protein>
<evidence type="ECO:0000256" key="1">
    <source>
        <dbReference type="SAM" id="Coils"/>
    </source>
</evidence>
<evidence type="ECO:0000313" key="5">
    <source>
        <dbReference type="Proteomes" id="UP001157006"/>
    </source>
</evidence>
<dbReference type="PANTHER" id="PTHR10775">
    <property type="entry name" value="OS08G0208400 PROTEIN"/>
    <property type="match status" value="1"/>
</dbReference>
<keyword evidence="1" id="KW-0175">Coiled coil</keyword>
<dbReference type="InterPro" id="IPR011049">
    <property type="entry name" value="Serralysin-like_metalloprot_C"/>
</dbReference>
<reference evidence="4 5" key="1">
    <citation type="submission" date="2023-01" db="EMBL/GenBank/DDBJ databases">
        <authorList>
            <person name="Kreplak J."/>
        </authorList>
    </citation>
    <scope>NUCLEOTIDE SEQUENCE [LARGE SCALE GENOMIC DNA]</scope>
</reference>
<sequence length="908" mass="102762">MDKSWIIKPQSSIAYQKGIQEFIDFAFKGAKENDVVICPCKRCGFRKLKSRSDMFDHLSWSPFPQGYTMWIHHGESFVRSSTISPSTTPSMVEDTNIVEEPIQNMINDAFGVYGNHANEIPSASNLEIEQEDYVMPRSTQERTEAKEYYELAREGEQPLYEGCRRYSRLSFLVKLYHIKCLCGLSEKAMTMILELIKDAFEYANIPSSFYEAKKSITKLGLNYVKIPACPNGWLGSLSGWNTYTGLACPSCNFQTTPLRLKASRKWCFMGHRRFLDRRHRFRLNKIRFNGEQEMRSPPRTLSGHEVFEKVKDVEVIFGKKAVKEKSVKRTREEQPIEGDSTQCDPTKVEAFCETMTTTYENSRLKRIAENKKKLAALNLPTLSQSLHKSSEPSSKPSLSVKGRSRFVQPGELEVNKKRLRSITTRKSSITPPPMETTITPPPMETTITPPSIQIAKDVVVEDEDEDDMVGDEADDVVVGDGTGDVVLGDEAEDVVVGDEAEDDVVGDEAEDVVLGDEAEDVVVGDEAEDVVVGDGTGDVVKVAKSEYWDVNVINEEGYVSNTRLCVKDLVAKSEPDGTWIILEFNKNDCAVGPASGLLAGYLGIIIIMFRDIPIMFESWKNVPADTKTNFYESKIKRHFLVDDGRDKDFVLASAARKWKDARHTLFHEFYRWDLPLEENIQNYPKCRGIPENDWAVYVQYRRKEKTQKISQKNSQNRAKLKAPHTLGSKSLARKKHELEMRDGRTYNRGKMYAVSHKKPNGSFINEDAYNNNKKLQAAIKDSVSENEAFQKVFGKEKHGYVRSMGLGVTPSQINRYTRSTSSSAESEQIKEMQEEINALKEKNSKIDELTQTIIFLMQMDKARTKEIELLMQMQNSSGRQGLESPADGRRSSESSYRIGDNGTSGGTN</sequence>
<dbReference type="Pfam" id="PF02992">
    <property type="entry name" value="Transposase_21"/>
    <property type="match status" value="1"/>
</dbReference>
<dbReference type="InterPro" id="IPR004242">
    <property type="entry name" value="Transposase_21"/>
</dbReference>
<dbReference type="Pfam" id="PF13963">
    <property type="entry name" value="Transpos_assoc"/>
    <property type="match status" value="1"/>
</dbReference>
<keyword evidence="5" id="KW-1185">Reference proteome</keyword>
<name>A0AAV0YLQ0_VICFA</name>
<dbReference type="InterPro" id="IPR029480">
    <property type="entry name" value="Transpos_assoc"/>
</dbReference>
<dbReference type="Pfam" id="PF03004">
    <property type="entry name" value="Transposase_24"/>
    <property type="match status" value="1"/>
</dbReference>
<evidence type="ECO:0000256" key="2">
    <source>
        <dbReference type="SAM" id="MobiDB-lite"/>
    </source>
</evidence>
<feature type="coiled-coil region" evidence="1">
    <location>
        <begin position="822"/>
        <end position="852"/>
    </location>
</feature>
<accession>A0AAV0YLQ0</accession>
<dbReference type="EMBL" id="OX451736">
    <property type="protein sequence ID" value="CAI8587005.1"/>
    <property type="molecule type" value="Genomic_DNA"/>
</dbReference>
<dbReference type="PANTHER" id="PTHR10775:SF158">
    <property type="entry name" value="TNP2-LIKE TRANSPOSON PROTEIN"/>
    <property type="match status" value="1"/>
</dbReference>
<dbReference type="Proteomes" id="UP001157006">
    <property type="component" value="Chromosome 1L"/>
</dbReference>
<dbReference type="AlphaFoldDB" id="A0AAV0YLQ0"/>
<evidence type="ECO:0000313" key="4">
    <source>
        <dbReference type="EMBL" id="CAI8587005.1"/>
    </source>
</evidence>
<dbReference type="SUPFAM" id="SSF51120">
    <property type="entry name" value="beta-Roll"/>
    <property type="match status" value="1"/>
</dbReference>
<feature type="region of interest" description="Disordered" evidence="2">
    <location>
        <begin position="875"/>
        <end position="908"/>
    </location>
</feature>
<dbReference type="InterPro" id="IPR004252">
    <property type="entry name" value="Probable_transposase_24"/>
</dbReference>
<feature type="region of interest" description="Disordered" evidence="2">
    <location>
        <begin position="426"/>
        <end position="448"/>
    </location>
</feature>